<evidence type="ECO:0000313" key="1">
    <source>
        <dbReference type="EMBL" id="CAB4970243.1"/>
    </source>
</evidence>
<reference evidence="1" key="1">
    <citation type="submission" date="2020-05" db="EMBL/GenBank/DDBJ databases">
        <authorList>
            <person name="Chiriac C."/>
            <person name="Salcher M."/>
            <person name="Ghai R."/>
            <person name="Kavagutti S V."/>
        </authorList>
    </citation>
    <scope>NUCLEOTIDE SEQUENCE</scope>
</reference>
<protein>
    <submittedName>
        <fullName evidence="1">Unannotated protein</fullName>
    </submittedName>
</protein>
<accession>A0A6J7LUU4</accession>
<proteinExistence type="predicted"/>
<sequence>MGAHAPSHGVARVRHIAVTAWPDDENTIGASAALRLARFLFTAREVARALSVSTTPAFHHALTGDLPCRRIARLARYTTADVESFIHSFDDRGFQ</sequence>
<organism evidence="1">
    <name type="scientific">freshwater metagenome</name>
    <dbReference type="NCBI Taxonomy" id="449393"/>
    <lineage>
        <taxon>unclassified sequences</taxon>
        <taxon>metagenomes</taxon>
        <taxon>ecological metagenomes</taxon>
    </lineage>
</organism>
<gene>
    <name evidence="1" type="ORF">UFOPK3772_03313</name>
</gene>
<dbReference type="EMBL" id="CAFBNE010000186">
    <property type="protein sequence ID" value="CAB4970243.1"/>
    <property type="molecule type" value="Genomic_DNA"/>
</dbReference>
<name>A0A6J7LUU4_9ZZZZ</name>
<dbReference type="AlphaFoldDB" id="A0A6J7LUU4"/>